<feature type="region of interest" description="Disordered" evidence="1">
    <location>
        <begin position="32"/>
        <end position="62"/>
    </location>
</feature>
<dbReference type="AlphaFoldDB" id="A0A554NGI9"/>
<feature type="domain" description="DUF7577" evidence="3">
    <location>
        <begin position="63"/>
        <end position="89"/>
    </location>
</feature>
<keyword evidence="2" id="KW-0812">Transmembrane</keyword>
<protein>
    <recommendedName>
        <fullName evidence="3">DUF7577 domain-containing protein</fullName>
    </recommendedName>
</protein>
<name>A0A554NGI9_9EURY</name>
<gene>
    <name evidence="4" type="ORF">DP107_02750</name>
</gene>
<comment type="caution">
    <text evidence="4">The sequence shown here is derived from an EMBL/GenBank/DDBJ whole genome shotgun (WGS) entry which is preliminary data.</text>
</comment>
<evidence type="ECO:0000259" key="3">
    <source>
        <dbReference type="Pfam" id="PF24463"/>
    </source>
</evidence>
<dbReference type="RefSeq" id="WP_144260592.1">
    <property type="nucleotide sequence ID" value="NZ_QMDX01000001.1"/>
</dbReference>
<feature type="transmembrane region" description="Helical" evidence="2">
    <location>
        <begin position="6"/>
        <end position="26"/>
    </location>
</feature>
<proteinExistence type="predicted"/>
<evidence type="ECO:0000313" key="4">
    <source>
        <dbReference type="EMBL" id="TSD16110.1"/>
    </source>
</evidence>
<evidence type="ECO:0000256" key="2">
    <source>
        <dbReference type="SAM" id="Phobius"/>
    </source>
</evidence>
<dbReference type="InParanoid" id="A0A554NGI9"/>
<sequence length="104" mass="10997">MYDPQVYGLLGAVLLLHLGTLAYVYLRRSRSVERAGDTDTAADAADVTADRRVDTGPSGSEEGAIVCSQCGARNEPNYRFCRICVADLPGRATSVDPAGFSNAA</sequence>
<accession>A0A554NGI9</accession>
<organism evidence="4 5">
    <name type="scientific">Haloglomus irregulare</name>
    <dbReference type="NCBI Taxonomy" id="2234134"/>
    <lineage>
        <taxon>Archaea</taxon>
        <taxon>Methanobacteriati</taxon>
        <taxon>Methanobacteriota</taxon>
        <taxon>Stenosarchaea group</taxon>
        <taxon>Halobacteria</taxon>
        <taxon>Halobacteriales</taxon>
        <taxon>Natronomonadaceae</taxon>
        <taxon>Haloglomus</taxon>
    </lineage>
</organism>
<keyword evidence="5" id="KW-1185">Reference proteome</keyword>
<keyword evidence="2" id="KW-1133">Transmembrane helix</keyword>
<feature type="compositionally biased region" description="Low complexity" evidence="1">
    <location>
        <begin position="38"/>
        <end position="47"/>
    </location>
</feature>
<dbReference type="Proteomes" id="UP000319894">
    <property type="component" value="Unassembled WGS sequence"/>
</dbReference>
<reference evidence="4 5" key="1">
    <citation type="submission" date="2018-06" db="EMBL/GenBank/DDBJ databases">
        <title>Natronomonas sp. F16-60 a new haloarchaeon isolated from a solar saltern of Isla Cristina, Huelva, Spain.</title>
        <authorList>
            <person name="Duran-Viseras A."/>
            <person name="Sanchez-Porro C."/>
            <person name="Ventosa A."/>
        </authorList>
    </citation>
    <scope>NUCLEOTIDE SEQUENCE [LARGE SCALE GENOMIC DNA]</scope>
    <source>
        <strain evidence="4 5">F16-60</strain>
    </source>
</reference>
<dbReference type="EMBL" id="QMDX01000001">
    <property type="protein sequence ID" value="TSD16110.1"/>
    <property type="molecule type" value="Genomic_DNA"/>
</dbReference>
<evidence type="ECO:0000256" key="1">
    <source>
        <dbReference type="SAM" id="MobiDB-lite"/>
    </source>
</evidence>
<dbReference type="OrthoDB" id="330661at2157"/>
<keyword evidence="2" id="KW-0472">Membrane</keyword>
<dbReference type="Pfam" id="PF24463">
    <property type="entry name" value="DUF7577"/>
    <property type="match status" value="1"/>
</dbReference>
<evidence type="ECO:0000313" key="5">
    <source>
        <dbReference type="Proteomes" id="UP000319894"/>
    </source>
</evidence>
<dbReference type="InterPro" id="IPR055999">
    <property type="entry name" value="DUF7577"/>
</dbReference>